<dbReference type="AlphaFoldDB" id="A0AAE1D8R5"/>
<protein>
    <submittedName>
        <fullName evidence="1">Uncharacterized protein</fullName>
    </submittedName>
</protein>
<sequence>MNSSYTSLVHQIDKRHLGPELPQCHRCSALQHSDPLDSGTYHSWCVMWFARGGVSWGNTVNDKQIVQ</sequence>
<evidence type="ECO:0000313" key="2">
    <source>
        <dbReference type="Proteomes" id="UP001283361"/>
    </source>
</evidence>
<keyword evidence="2" id="KW-1185">Reference proteome</keyword>
<accession>A0AAE1D8R5</accession>
<dbReference type="EMBL" id="JAWDGP010004972">
    <property type="protein sequence ID" value="KAK3760588.1"/>
    <property type="molecule type" value="Genomic_DNA"/>
</dbReference>
<gene>
    <name evidence="1" type="ORF">RRG08_022870</name>
</gene>
<name>A0AAE1D8R5_9GAST</name>
<organism evidence="1 2">
    <name type="scientific">Elysia crispata</name>
    <name type="common">lettuce slug</name>
    <dbReference type="NCBI Taxonomy" id="231223"/>
    <lineage>
        <taxon>Eukaryota</taxon>
        <taxon>Metazoa</taxon>
        <taxon>Spiralia</taxon>
        <taxon>Lophotrochozoa</taxon>
        <taxon>Mollusca</taxon>
        <taxon>Gastropoda</taxon>
        <taxon>Heterobranchia</taxon>
        <taxon>Euthyneura</taxon>
        <taxon>Panpulmonata</taxon>
        <taxon>Sacoglossa</taxon>
        <taxon>Placobranchoidea</taxon>
        <taxon>Plakobranchidae</taxon>
        <taxon>Elysia</taxon>
    </lineage>
</organism>
<evidence type="ECO:0000313" key="1">
    <source>
        <dbReference type="EMBL" id="KAK3760588.1"/>
    </source>
</evidence>
<proteinExistence type="predicted"/>
<dbReference type="Proteomes" id="UP001283361">
    <property type="component" value="Unassembled WGS sequence"/>
</dbReference>
<comment type="caution">
    <text evidence="1">The sequence shown here is derived from an EMBL/GenBank/DDBJ whole genome shotgun (WGS) entry which is preliminary data.</text>
</comment>
<reference evidence="1" key="1">
    <citation type="journal article" date="2023" name="G3 (Bethesda)">
        <title>A reference genome for the long-term kleptoplast-retaining sea slug Elysia crispata morphotype clarki.</title>
        <authorList>
            <person name="Eastman K.E."/>
            <person name="Pendleton A.L."/>
            <person name="Shaikh M.A."/>
            <person name="Suttiyut T."/>
            <person name="Ogas R."/>
            <person name="Tomko P."/>
            <person name="Gavelis G."/>
            <person name="Widhalm J.R."/>
            <person name="Wisecaver J.H."/>
        </authorList>
    </citation>
    <scope>NUCLEOTIDE SEQUENCE</scope>
    <source>
        <strain evidence="1">ECLA1</strain>
    </source>
</reference>